<organism evidence="1">
    <name type="scientific">marine sediment metagenome</name>
    <dbReference type="NCBI Taxonomy" id="412755"/>
    <lineage>
        <taxon>unclassified sequences</taxon>
        <taxon>metagenomes</taxon>
        <taxon>ecological metagenomes</taxon>
    </lineage>
</organism>
<sequence>MSGSSVDKAQAIRHVAQVAMGDLLGMSEPPDGVADQYPFNAVAWRKSLPEEWQREAEEALVFVYHNERMP</sequence>
<protein>
    <submittedName>
        <fullName evidence="1">Uncharacterized protein</fullName>
    </submittedName>
</protein>
<comment type="caution">
    <text evidence="1">The sequence shown here is derived from an EMBL/GenBank/DDBJ whole genome shotgun (WGS) entry which is preliminary data.</text>
</comment>
<accession>A0A0F9E536</accession>
<feature type="non-terminal residue" evidence="1">
    <location>
        <position position="70"/>
    </location>
</feature>
<evidence type="ECO:0000313" key="1">
    <source>
        <dbReference type="EMBL" id="KKL61291.1"/>
    </source>
</evidence>
<gene>
    <name evidence="1" type="ORF">LCGC14_2196710</name>
</gene>
<dbReference type="EMBL" id="LAZR01028862">
    <property type="protein sequence ID" value="KKL61291.1"/>
    <property type="molecule type" value="Genomic_DNA"/>
</dbReference>
<proteinExistence type="predicted"/>
<name>A0A0F9E536_9ZZZZ</name>
<dbReference type="AlphaFoldDB" id="A0A0F9E536"/>
<reference evidence="1" key="1">
    <citation type="journal article" date="2015" name="Nature">
        <title>Complex archaea that bridge the gap between prokaryotes and eukaryotes.</title>
        <authorList>
            <person name="Spang A."/>
            <person name="Saw J.H."/>
            <person name="Jorgensen S.L."/>
            <person name="Zaremba-Niedzwiedzka K."/>
            <person name="Martijn J."/>
            <person name="Lind A.E."/>
            <person name="van Eijk R."/>
            <person name="Schleper C."/>
            <person name="Guy L."/>
            <person name="Ettema T.J."/>
        </authorList>
    </citation>
    <scope>NUCLEOTIDE SEQUENCE</scope>
</reference>